<sequence>MVIAIIKLWNILIRCWPNHHRVKDAPSSVSFCESAWSGCAPPNGRAAFPKDCALRSSQKTARTDLDTVPADSVPEQAADTAPLSRRAKPVLKKRSADFW</sequence>
<accession>A0ABC9TTS2</accession>
<proteinExistence type="predicted"/>
<dbReference type="AlphaFoldDB" id="A0ABC9TTS2"/>
<gene>
    <name evidence="2" type="ORF">CLOSYM_03705</name>
</gene>
<organism evidence="2 3">
    <name type="scientific">[Clostridium] symbiosum ATCC 14940</name>
    <dbReference type="NCBI Taxonomy" id="411472"/>
    <lineage>
        <taxon>Bacteria</taxon>
        <taxon>Bacillati</taxon>
        <taxon>Bacillota</taxon>
        <taxon>Clostridia</taxon>
        <taxon>Lachnospirales</taxon>
        <taxon>Lachnospiraceae</taxon>
        <taxon>Otoolea</taxon>
    </lineage>
</organism>
<dbReference type="Proteomes" id="UP000016491">
    <property type="component" value="Unassembled WGS sequence"/>
</dbReference>
<dbReference type="EMBL" id="AWSU01000288">
    <property type="protein sequence ID" value="ERI74737.1"/>
    <property type="molecule type" value="Genomic_DNA"/>
</dbReference>
<feature type="region of interest" description="Disordered" evidence="1">
    <location>
        <begin position="62"/>
        <end position="99"/>
    </location>
</feature>
<evidence type="ECO:0000313" key="3">
    <source>
        <dbReference type="Proteomes" id="UP000016491"/>
    </source>
</evidence>
<name>A0ABC9TTS2_CLOSY</name>
<reference evidence="2 3" key="1">
    <citation type="submission" date="2013-07" db="EMBL/GenBank/DDBJ databases">
        <authorList>
            <person name="Weinstock G."/>
            <person name="Sodergren E."/>
            <person name="Wylie T."/>
            <person name="Fulton L."/>
            <person name="Fulton R."/>
            <person name="Fronick C."/>
            <person name="O'Laughlin M."/>
            <person name="Godfrey J."/>
            <person name="Miner T."/>
            <person name="Herter B."/>
            <person name="Appelbaum E."/>
            <person name="Cordes M."/>
            <person name="Lek S."/>
            <person name="Wollam A."/>
            <person name="Pepin K.H."/>
            <person name="Palsikar V.B."/>
            <person name="Mitreva M."/>
            <person name="Wilson R.K."/>
        </authorList>
    </citation>
    <scope>NUCLEOTIDE SEQUENCE [LARGE SCALE GENOMIC DNA]</scope>
    <source>
        <strain evidence="2 3">ATCC 14940</strain>
    </source>
</reference>
<protein>
    <submittedName>
        <fullName evidence="2">Uncharacterized protein</fullName>
    </submittedName>
</protein>
<evidence type="ECO:0000313" key="2">
    <source>
        <dbReference type="EMBL" id="ERI74737.1"/>
    </source>
</evidence>
<evidence type="ECO:0000256" key="1">
    <source>
        <dbReference type="SAM" id="MobiDB-lite"/>
    </source>
</evidence>
<comment type="caution">
    <text evidence="2">The sequence shown here is derived from an EMBL/GenBank/DDBJ whole genome shotgun (WGS) entry which is preliminary data.</text>
</comment>